<name>A0A6A4WVX8_AMPAM</name>
<dbReference type="InterPro" id="IPR016024">
    <property type="entry name" value="ARM-type_fold"/>
</dbReference>
<feature type="domain" description="EDR1/CTR1/ARMC3-like peptidase-like" evidence="3">
    <location>
        <begin position="197"/>
        <end position="302"/>
    </location>
</feature>
<protein>
    <submittedName>
        <fullName evidence="4">Armadillo repeat-containing protein 3</fullName>
    </submittedName>
</protein>
<sequence>MLNATEEDLVLKSCQSLYKFAHEAEVNQQLLLQYDILRLLLDHLGHSNPQRAAPLLVAVCEALGVISMSLRARHALVEHHSVNLILNLLKSDYPAVRSAAVEALQMQSADPAAAGAALLPTRTRFAALRRLRCHLSSEGHPADRGARGTSPVSERPPARPVPPEDPRLAAYVSYVRQTVAPQDCASSSRRPSWHSLWRTVMGGTVSRDQLPTWSAERQLSELRRQRASNVLPVGEVSRGGLRCRALLFKFLADQINVPCTLTRGSFGKYWNSVFVTDRSRGAPAGAYAEKVVDLIHQPGTLMTVGTGDAVSYTTGF</sequence>
<dbReference type="Proteomes" id="UP000440578">
    <property type="component" value="Unassembled WGS sequence"/>
</dbReference>
<keyword evidence="1" id="KW-0677">Repeat</keyword>
<dbReference type="PANTHER" id="PTHR46618:SF1">
    <property type="entry name" value="ARMADILLO REPEAT-CONTAINING PROTEIN 3"/>
    <property type="match status" value="1"/>
</dbReference>
<dbReference type="EMBL" id="VIIS01000405">
    <property type="protein sequence ID" value="KAF0309409.1"/>
    <property type="molecule type" value="Genomic_DNA"/>
</dbReference>
<gene>
    <name evidence="4" type="primary">ARMC3</name>
    <name evidence="4" type="ORF">FJT64_019478</name>
</gene>
<dbReference type="Gene3D" id="1.25.10.10">
    <property type="entry name" value="Leucine-rich Repeat Variant"/>
    <property type="match status" value="1"/>
</dbReference>
<reference evidence="4 5" key="1">
    <citation type="submission" date="2019-07" db="EMBL/GenBank/DDBJ databases">
        <title>Draft genome assembly of a fouling barnacle, Amphibalanus amphitrite (Darwin, 1854): The first reference genome for Thecostraca.</title>
        <authorList>
            <person name="Kim W."/>
        </authorList>
    </citation>
    <scope>NUCLEOTIDE SEQUENCE [LARGE SCALE GENOMIC DNA]</scope>
    <source>
        <strain evidence="4">SNU_AA5</strain>
        <tissue evidence="4">Soma without cirri and trophi</tissue>
    </source>
</reference>
<dbReference type="OrthoDB" id="7537227at2759"/>
<evidence type="ECO:0000256" key="1">
    <source>
        <dbReference type="ARBA" id="ARBA00022737"/>
    </source>
</evidence>
<feature type="compositionally biased region" description="Basic and acidic residues" evidence="2">
    <location>
        <begin position="137"/>
        <end position="146"/>
    </location>
</feature>
<dbReference type="PANTHER" id="PTHR46618">
    <property type="entry name" value="ARMADILLO REPEAT-CONTAINING PROTEIN 3"/>
    <property type="match status" value="1"/>
</dbReference>
<evidence type="ECO:0000313" key="4">
    <source>
        <dbReference type="EMBL" id="KAF0309409.1"/>
    </source>
</evidence>
<dbReference type="InterPro" id="IPR011989">
    <property type="entry name" value="ARM-like"/>
</dbReference>
<feature type="region of interest" description="Disordered" evidence="2">
    <location>
        <begin position="137"/>
        <end position="165"/>
    </location>
</feature>
<evidence type="ECO:0000256" key="2">
    <source>
        <dbReference type="SAM" id="MobiDB-lite"/>
    </source>
</evidence>
<dbReference type="InterPro" id="IPR055164">
    <property type="entry name" value="EDR1/CTR1/ARMC3-like_pept-like"/>
</dbReference>
<accession>A0A6A4WVX8</accession>
<dbReference type="Pfam" id="PF14381">
    <property type="entry name" value="EDR1_CTR1_ARMC3_pept"/>
    <property type="match status" value="1"/>
</dbReference>
<dbReference type="InterPro" id="IPR052441">
    <property type="entry name" value="Armadillo-Ser/Thr_Kinase"/>
</dbReference>
<keyword evidence="5" id="KW-1185">Reference proteome</keyword>
<proteinExistence type="predicted"/>
<evidence type="ECO:0000313" key="5">
    <source>
        <dbReference type="Proteomes" id="UP000440578"/>
    </source>
</evidence>
<organism evidence="4 5">
    <name type="scientific">Amphibalanus amphitrite</name>
    <name type="common">Striped barnacle</name>
    <name type="synonym">Balanus amphitrite</name>
    <dbReference type="NCBI Taxonomy" id="1232801"/>
    <lineage>
        <taxon>Eukaryota</taxon>
        <taxon>Metazoa</taxon>
        <taxon>Ecdysozoa</taxon>
        <taxon>Arthropoda</taxon>
        <taxon>Crustacea</taxon>
        <taxon>Multicrustacea</taxon>
        <taxon>Cirripedia</taxon>
        <taxon>Thoracica</taxon>
        <taxon>Thoracicalcarea</taxon>
        <taxon>Balanomorpha</taxon>
        <taxon>Balanoidea</taxon>
        <taxon>Balanidae</taxon>
        <taxon>Amphibalaninae</taxon>
        <taxon>Amphibalanus</taxon>
    </lineage>
</organism>
<evidence type="ECO:0000259" key="3">
    <source>
        <dbReference type="Pfam" id="PF14381"/>
    </source>
</evidence>
<dbReference type="SUPFAM" id="SSF48371">
    <property type="entry name" value="ARM repeat"/>
    <property type="match status" value="1"/>
</dbReference>
<comment type="caution">
    <text evidence="4">The sequence shown here is derived from an EMBL/GenBank/DDBJ whole genome shotgun (WGS) entry which is preliminary data.</text>
</comment>
<dbReference type="AlphaFoldDB" id="A0A6A4WVX8"/>